<evidence type="ECO:0000313" key="6">
    <source>
        <dbReference type="EMBL" id="APB32296.1"/>
    </source>
</evidence>
<dbReference type="OrthoDB" id="9811174at2"/>
<dbReference type="Pfam" id="PF09278">
    <property type="entry name" value="MerR-DNA-bind"/>
    <property type="match status" value="1"/>
</dbReference>
<dbReference type="Gene3D" id="1.10.1660.10">
    <property type="match status" value="1"/>
</dbReference>
<reference evidence="6 7" key="1">
    <citation type="submission" date="2016-09" db="EMBL/GenBank/DDBJ databases">
        <title>Vagococcus teuberi sp. nov., isolated from the Malian artisanal sour milk fene.</title>
        <authorList>
            <person name="Wullschleger S."/>
            <person name="Seifert C."/>
            <person name="Baumgartner S."/>
            <person name="Lacroix C."/>
            <person name="Bonfoh B."/>
            <person name="Stevens M.J."/>
            <person name="Meile L."/>
        </authorList>
    </citation>
    <scope>NUCLEOTIDE SEQUENCE [LARGE SCALE GENOMIC DNA]</scope>
    <source>
        <strain evidence="6 7">DSM 21459</strain>
        <plasmid evidence="7">ptb1 sequence</plasmid>
    </source>
</reference>
<dbReference type="GO" id="GO:0003677">
    <property type="term" value="F:DNA binding"/>
    <property type="evidence" value="ECO:0007669"/>
    <property type="project" value="UniProtKB-KW"/>
</dbReference>
<dbReference type="PANTHER" id="PTHR30204:SF98">
    <property type="entry name" value="HTH-TYPE TRANSCRIPTIONAL REGULATOR ADHR"/>
    <property type="match status" value="1"/>
</dbReference>
<name>A0A1J0A8M5_9ENTE</name>
<dbReference type="SUPFAM" id="SSF46955">
    <property type="entry name" value="Putative DNA-binding domain"/>
    <property type="match status" value="1"/>
</dbReference>
<proteinExistence type="predicted"/>
<evidence type="ECO:0000259" key="5">
    <source>
        <dbReference type="PROSITE" id="PS50937"/>
    </source>
</evidence>
<dbReference type="Pfam" id="PF00376">
    <property type="entry name" value="MerR"/>
    <property type="match status" value="1"/>
</dbReference>
<dbReference type="CDD" id="cd01109">
    <property type="entry name" value="HTH_YyaN"/>
    <property type="match status" value="1"/>
</dbReference>
<dbReference type="InterPro" id="IPR047057">
    <property type="entry name" value="MerR_fam"/>
</dbReference>
<dbReference type="InterPro" id="IPR015358">
    <property type="entry name" value="Tscrpt_reg_MerR_DNA-bd"/>
</dbReference>
<dbReference type="Proteomes" id="UP000191200">
    <property type="component" value="Plasmid pTB1"/>
</dbReference>
<protein>
    <submittedName>
        <fullName evidence="6">MerR family transcriptional regulator</fullName>
    </submittedName>
</protein>
<gene>
    <name evidence="6" type="ORF">BHY08_10600</name>
</gene>
<dbReference type="GO" id="GO:0003700">
    <property type="term" value="F:DNA-binding transcription factor activity"/>
    <property type="evidence" value="ECO:0007669"/>
    <property type="project" value="InterPro"/>
</dbReference>
<keyword evidence="7" id="KW-1185">Reference proteome</keyword>
<keyword evidence="2" id="KW-0238">DNA-binding</keyword>
<evidence type="ECO:0000256" key="4">
    <source>
        <dbReference type="SAM" id="Coils"/>
    </source>
</evidence>
<feature type="coiled-coil region" evidence="4">
    <location>
        <begin position="69"/>
        <end position="110"/>
    </location>
</feature>
<dbReference type="EMBL" id="CP017268">
    <property type="protein sequence ID" value="APB32296.1"/>
    <property type="molecule type" value="Genomic_DNA"/>
</dbReference>
<sequence length="143" mass="17023">MKIKEAAEMFSLPIDTLRYYERIEIIPPVKRNESGYREYQLQDLNWIFLVTNLRKAGISIESLIEFSRLAQLKDKQNVEQAQKDILNEQLDELNEKIAELTQTRELLEYKINSFDDHITQFKLGKVTPDNVEKLWEFNKKSEE</sequence>
<evidence type="ECO:0000256" key="2">
    <source>
        <dbReference type="ARBA" id="ARBA00023125"/>
    </source>
</evidence>
<dbReference type="InterPro" id="IPR000551">
    <property type="entry name" value="MerR-type_HTH_dom"/>
</dbReference>
<geneLocation type="plasmid" evidence="7">
    <name>ptb1 sequence</name>
</geneLocation>
<dbReference type="PROSITE" id="PS50937">
    <property type="entry name" value="HTH_MERR_2"/>
    <property type="match status" value="1"/>
</dbReference>
<evidence type="ECO:0000256" key="1">
    <source>
        <dbReference type="ARBA" id="ARBA00023015"/>
    </source>
</evidence>
<evidence type="ECO:0000313" key="7">
    <source>
        <dbReference type="Proteomes" id="UP000191200"/>
    </source>
</evidence>
<dbReference type="AlphaFoldDB" id="A0A1J0A8M5"/>
<dbReference type="RefSeq" id="WP_071457900.1">
    <property type="nucleotide sequence ID" value="NZ_CP017268.1"/>
</dbReference>
<organism evidence="6 7">
    <name type="scientific">Vagococcus teuberi</name>
    <dbReference type="NCBI Taxonomy" id="519472"/>
    <lineage>
        <taxon>Bacteria</taxon>
        <taxon>Bacillati</taxon>
        <taxon>Bacillota</taxon>
        <taxon>Bacilli</taxon>
        <taxon>Lactobacillales</taxon>
        <taxon>Enterococcaceae</taxon>
        <taxon>Vagococcus</taxon>
    </lineage>
</organism>
<feature type="domain" description="HTH merR-type" evidence="5">
    <location>
        <begin position="1"/>
        <end position="69"/>
    </location>
</feature>
<keyword evidence="3" id="KW-0804">Transcription</keyword>
<evidence type="ECO:0000256" key="3">
    <source>
        <dbReference type="ARBA" id="ARBA00023163"/>
    </source>
</evidence>
<keyword evidence="6" id="KW-0614">Plasmid</keyword>
<keyword evidence="1" id="KW-0805">Transcription regulation</keyword>
<dbReference type="SMART" id="SM00422">
    <property type="entry name" value="HTH_MERR"/>
    <property type="match status" value="1"/>
</dbReference>
<dbReference type="InterPro" id="IPR009061">
    <property type="entry name" value="DNA-bd_dom_put_sf"/>
</dbReference>
<keyword evidence="4" id="KW-0175">Coiled coil</keyword>
<accession>A0A1J0A8M5</accession>
<dbReference type="PANTHER" id="PTHR30204">
    <property type="entry name" value="REDOX-CYCLING DRUG-SENSING TRANSCRIPTIONAL ACTIVATOR SOXR"/>
    <property type="match status" value="1"/>
</dbReference>
<dbReference type="KEGG" id="vte:BHY08_10600"/>